<dbReference type="EMBL" id="BONZ01000086">
    <property type="protein sequence ID" value="GIH19895.1"/>
    <property type="molecule type" value="Genomic_DNA"/>
</dbReference>
<comment type="caution">
    <text evidence="1">The sequence shown here is derived from an EMBL/GenBank/DDBJ whole genome shotgun (WGS) entry which is preliminary data.</text>
</comment>
<dbReference type="CDD" id="cd00586">
    <property type="entry name" value="4HBT"/>
    <property type="match status" value="1"/>
</dbReference>
<organism evidence="1 2">
    <name type="scientific">Rugosimonospora africana</name>
    <dbReference type="NCBI Taxonomy" id="556532"/>
    <lineage>
        <taxon>Bacteria</taxon>
        <taxon>Bacillati</taxon>
        <taxon>Actinomycetota</taxon>
        <taxon>Actinomycetes</taxon>
        <taxon>Micromonosporales</taxon>
        <taxon>Micromonosporaceae</taxon>
        <taxon>Rugosimonospora</taxon>
    </lineage>
</organism>
<dbReference type="Proteomes" id="UP000642748">
    <property type="component" value="Unassembled WGS sequence"/>
</dbReference>
<keyword evidence="2" id="KW-1185">Reference proteome</keyword>
<dbReference type="Gene3D" id="3.10.129.10">
    <property type="entry name" value="Hotdog Thioesterase"/>
    <property type="match status" value="1"/>
</dbReference>
<sequence length="123" mass="13635">MAYTVRIRVRYNECDVQGVVFNANYLVYVDETVDRWITDTLGEDAIDVMVKKATVEWSSPARRGEVLDLVPAVSRWGRSSFDLTVTGSVGDRPVFTATLLYVNVEPGSKTPAPVPERVRAALA</sequence>
<reference evidence="1" key="1">
    <citation type="submission" date="2021-01" db="EMBL/GenBank/DDBJ databases">
        <title>Whole genome shotgun sequence of Rugosimonospora africana NBRC 104875.</title>
        <authorList>
            <person name="Komaki H."/>
            <person name="Tamura T."/>
        </authorList>
    </citation>
    <scope>NUCLEOTIDE SEQUENCE</scope>
    <source>
        <strain evidence="1">NBRC 104875</strain>
    </source>
</reference>
<dbReference type="Pfam" id="PF13279">
    <property type="entry name" value="4HBT_2"/>
    <property type="match status" value="1"/>
</dbReference>
<dbReference type="RefSeq" id="WP_203923336.1">
    <property type="nucleotide sequence ID" value="NZ_BONZ01000086.1"/>
</dbReference>
<dbReference type="InterPro" id="IPR029069">
    <property type="entry name" value="HotDog_dom_sf"/>
</dbReference>
<protein>
    <submittedName>
        <fullName evidence="1">4-hydroxybenzoyl-CoA thioesterase</fullName>
    </submittedName>
</protein>
<dbReference type="AlphaFoldDB" id="A0A8J3R1Y7"/>
<name>A0A8J3R1Y7_9ACTN</name>
<accession>A0A8J3R1Y7</accession>
<gene>
    <name evidence="1" type="ORF">Raf01_80670</name>
</gene>
<evidence type="ECO:0000313" key="1">
    <source>
        <dbReference type="EMBL" id="GIH19895.1"/>
    </source>
</evidence>
<dbReference type="SUPFAM" id="SSF54637">
    <property type="entry name" value="Thioesterase/thiol ester dehydrase-isomerase"/>
    <property type="match status" value="1"/>
</dbReference>
<proteinExistence type="predicted"/>
<evidence type="ECO:0000313" key="2">
    <source>
        <dbReference type="Proteomes" id="UP000642748"/>
    </source>
</evidence>